<feature type="region of interest" description="Disordered" evidence="1">
    <location>
        <begin position="1"/>
        <end position="103"/>
    </location>
</feature>
<feature type="compositionally biased region" description="Low complexity" evidence="1">
    <location>
        <begin position="86"/>
        <end position="97"/>
    </location>
</feature>
<accession>A0A6G1H3T9</accession>
<evidence type="ECO:0000256" key="1">
    <source>
        <dbReference type="SAM" id="MobiDB-lite"/>
    </source>
</evidence>
<protein>
    <submittedName>
        <fullName evidence="2">Uncharacterized protein</fullName>
    </submittedName>
</protein>
<organism evidence="2 3">
    <name type="scientific">Aulographum hederae CBS 113979</name>
    <dbReference type="NCBI Taxonomy" id="1176131"/>
    <lineage>
        <taxon>Eukaryota</taxon>
        <taxon>Fungi</taxon>
        <taxon>Dikarya</taxon>
        <taxon>Ascomycota</taxon>
        <taxon>Pezizomycotina</taxon>
        <taxon>Dothideomycetes</taxon>
        <taxon>Pleosporomycetidae</taxon>
        <taxon>Aulographales</taxon>
        <taxon>Aulographaceae</taxon>
    </lineage>
</organism>
<reference evidence="2" key="1">
    <citation type="journal article" date="2020" name="Stud. Mycol.">
        <title>101 Dothideomycetes genomes: a test case for predicting lifestyles and emergence of pathogens.</title>
        <authorList>
            <person name="Haridas S."/>
            <person name="Albert R."/>
            <person name="Binder M."/>
            <person name="Bloem J."/>
            <person name="Labutti K."/>
            <person name="Salamov A."/>
            <person name="Andreopoulos B."/>
            <person name="Baker S."/>
            <person name="Barry K."/>
            <person name="Bills G."/>
            <person name="Bluhm B."/>
            <person name="Cannon C."/>
            <person name="Castanera R."/>
            <person name="Culley D."/>
            <person name="Daum C."/>
            <person name="Ezra D."/>
            <person name="Gonzalez J."/>
            <person name="Henrissat B."/>
            <person name="Kuo A."/>
            <person name="Liang C."/>
            <person name="Lipzen A."/>
            <person name="Lutzoni F."/>
            <person name="Magnuson J."/>
            <person name="Mondo S."/>
            <person name="Nolan M."/>
            <person name="Ohm R."/>
            <person name="Pangilinan J."/>
            <person name="Park H.-J."/>
            <person name="Ramirez L."/>
            <person name="Alfaro M."/>
            <person name="Sun H."/>
            <person name="Tritt A."/>
            <person name="Yoshinaga Y."/>
            <person name="Zwiers L.-H."/>
            <person name="Turgeon B."/>
            <person name="Goodwin S."/>
            <person name="Spatafora J."/>
            <person name="Crous P."/>
            <person name="Grigoriev I."/>
        </authorList>
    </citation>
    <scope>NUCLEOTIDE SEQUENCE</scope>
    <source>
        <strain evidence="2">CBS 113979</strain>
    </source>
</reference>
<gene>
    <name evidence="2" type="ORF">K402DRAFT_462607</name>
</gene>
<dbReference type="Proteomes" id="UP000800041">
    <property type="component" value="Unassembled WGS sequence"/>
</dbReference>
<feature type="compositionally biased region" description="Polar residues" evidence="1">
    <location>
        <begin position="24"/>
        <end position="33"/>
    </location>
</feature>
<feature type="region of interest" description="Disordered" evidence="1">
    <location>
        <begin position="134"/>
        <end position="240"/>
    </location>
</feature>
<evidence type="ECO:0000313" key="2">
    <source>
        <dbReference type="EMBL" id="KAF1987734.1"/>
    </source>
</evidence>
<dbReference type="AlphaFoldDB" id="A0A6G1H3T9"/>
<dbReference type="EMBL" id="ML977151">
    <property type="protein sequence ID" value="KAF1987734.1"/>
    <property type="molecule type" value="Genomic_DNA"/>
</dbReference>
<proteinExistence type="predicted"/>
<name>A0A6G1H3T9_9PEZI</name>
<keyword evidence="3" id="KW-1185">Reference proteome</keyword>
<evidence type="ECO:0000313" key="3">
    <source>
        <dbReference type="Proteomes" id="UP000800041"/>
    </source>
</evidence>
<feature type="compositionally biased region" description="Polar residues" evidence="1">
    <location>
        <begin position="65"/>
        <end position="85"/>
    </location>
</feature>
<sequence>MASPNRHRKNLSDEVKGAGCWANDCTSGNNSLTPGFPDTAEERSLHDHHHEEEEQTGPRDLGVSSALSTPTANRNRDQNGPNTHGSVSSHDMDSSPSAAEEARGVDPWHTCNGIPRAGSFGFCQYCRFSMTRDAPRSPHWTSGFNSAGDRVNDSHTPTSADRITEAGEGRSYFPVAPDQGTRMQASEVQRGGEREEQALGGSNEPQQEQGERRESQGGQTDTGSLDVQPPSERSGIGSQG</sequence>
<feature type="compositionally biased region" description="Basic and acidic residues" evidence="1">
    <location>
        <begin position="40"/>
        <end position="52"/>
    </location>
</feature>